<dbReference type="InterPro" id="IPR013094">
    <property type="entry name" value="AB_hydrolase_3"/>
</dbReference>
<reference evidence="3" key="1">
    <citation type="journal article" date="2020" name="Stud. Mycol.">
        <title>101 Dothideomycetes genomes: a test case for predicting lifestyles and emergence of pathogens.</title>
        <authorList>
            <person name="Haridas S."/>
            <person name="Albert R."/>
            <person name="Binder M."/>
            <person name="Bloem J."/>
            <person name="Labutti K."/>
            <person name="Salamov A."/>
            <person name="Andreopoulos B."/>
            <person name="Baker S."/>
            <person name="Barry K."/>
            <person name="Bills G."/>
            <person name="Bluhm B."/>
            <person name="Cannon C."/>
            <person name="Castanera R."/>
            <person name="Culley D."/>
            <person name="Daum C."/>
            <person name="Ezra D."/>
            <person name="Gonzalez J."/>
            <person name="Henrissat B."/>
            <person name="Kuo A."/>
            <person name="Liang C."/>
            <person name="Lipzen A."/>
            <person name="Lutzoni F."/>
            <person name="Magnuson J."/>
            <person name="Mondo S."/>
            <person name="Nolan M."/>
            <person name="Ohm R."/>
            <person name="Pangilinan J."/>
            <person name="Park H.-J."/>
            <person name="Ramirez L."/>
            <person name="Alfaro M."/>
            <person name="Sun H."/>
            <person name="Tritt A."/>
            <person name="Yoshinaga Y."/>
            <person name="Zwiers L.-H."/>
            <person name="Turgeon B."/>
            <person name="Goodwin S."/>
            <person name="Spatafora J."/>
            <person name="Crous P."/>
            <person name="Grigoriev I."/>
        </authorList>
    </citation>
    <scope>NUCLEOTIDE SEQUENCE</scope>
    <source>
        <strain evidence="3">CBS 107.79</strain>
    </source>
</reference>
<organism evidence="3 4">
    <name type="scientific">Bimuria novae-zelandiae CBS 107.79</name>
    <dbReference type="NCBI Taxonomy" id="1447943"/>
    <lineage>
        <taxon>Eukaryota</taxon>
        <taxon>Fungi</taxon>
        <taxon>Dikarya</taxon>
        <taxon>Ascomycota</taxon>
        <taxon>Pezizomycotina</taxon>
        <taxon>Dothideomycetes</taxon>
        <taxon>Pleosporomycetidae</taxon>
        <taxon>Pleosporales</taxon>
        <taxon>Massarineae</taxon>
        <taxon>Didymosphaeriaceae</taxon>
        <taxon>Bimuria</taxon>
    </lineage>
</organism>
<dbReference type="EMBL" id="ML976665">
    <property type="protein sequence ID" value="KAF1976894.1"/>
    <property type="molecule type" value="Genomic_DNA"/>
</dbReference>
<dbReference type="Proteomes" id="UP000800036">
    <property type="component" value="Unassembled WGS sequence"/>
</dbReference>
<keyword evidence="4" id="KW-1185">Reference proteome</keyword>
<evidence type="ECO:0000313" key="4">
    <source>
        <dbReference type="Proteomes" id="UP000800036"/>
    </source>
</evidence>
<evidence type="ECO:0000313" key="3">
    <source>
        <dbReference type="EMBL" id="KAF1976894.1"/>
    </source>
</evidence>
<dbReference type="SUPFAM" id="SSF53474">
    <property type="entry name" value="alpha/beta-Hydrolases"/>
    <property type="match status" value="1"/>
</dbReference>
<dbReference type="InterPro" id="IPR050300">
    <property type="entry name" value="GDXG_lipolytic_enzyme"/>
</dbReference>
<sequence length="388" mass="42422">MALFTNLFASQPFKALYVIGSLFFNASRLPLWILKYAFVRQHPTWTFKQAVTLRVFRAFIDVQSTIRSQPALPLTPGKEGDQFVIIKRKDEDKDKFKGPMLANAQTVQPTDIGGVWYPAPLTAAEVEKRDDLLVILHFHGGAYVIGDGRIEYSGPIARTLLENTPATHVLLPSYRLSKLPPGPDSNPFPAALQDALTSYLYLIDELNIPASKIALGGDSAGGNCAIALLRYIAEFGTKIGVPQPSAALLWSPWLNPTNPDTSFEYNNPNFPSDYIPASFLTWGVAALAGQNPPLSGPSVIASNPYANALEYGFKTPVPLWVNMGGTEVLCEDGRKWAEMMKGEGNEVVFDVEDSVCHDVLLVAPIVGMTEGVGRMAKRAGEWLKGVRK</sequence>
<dbReference type="Gene3D" id="3.40.50.1820">
    <property type="entry name" value="alpha/beta hydrolase"/>
    <property type="match status" value="1"/>
</dbReference>
<protein>
    <submittedName>
        <fullName evidence="3">Alpha/beta-hydrolase</fullName>
    </submittedName>
</protein>
<dbReference type="OrthoDB" id="2152029at2759"/>
<dbReference type="GO" id="GO:0016787">
    <property type="term" value="F:hydrolase activity"/>
    <property type="evidence" value="ECO:0007669"/>
    <property type="project" value="UniProtKB-KW"/>
</dbReference>
<dbReference type="AlphaFoldDB" id="A0A6A5VI56"/>
<gene>
    <name evidence="3" type="ORF">BU23DRAFT_14762</name>
</gene>
<dbReference type="PANTHER" id="PTHR48081:SF8">
    <property type="entry name" value="ALPHA_BETA HYDROLASE FOLD-3 DOMAIN-CONTAINING PROTEIN-RELATED"/>
    <property type="match status" value="1"/>
</dbReference>
<dbReference type="InterPro" id="IPR029058">
    <property type="entry name" value="AB_hydrolase_fold"/>
</dbReference>
<feature type="domain" description="Alpha/beta hydrolase fold-3" evidence="2">
    <location>
        <begin position="135"/>
        <end position="360"/>
    </location>
</feature>
<evidence type="ECO:0000259" key="2">
    <source>
        <dbReference type="Pfam" id="PF07859"/>
    </source>
</evidence>
<proteinExistence type="predicted"/>
<accession>A0A6A5VI56</accession>
<dbReference type="Pfam" id="PF07859">
    <property type="entry name" value="Abhydrolase_3"/>
    <property type="match status" value="1"/>
</dbReference>
<keyword evidence="1 3" id="KW-0378">Hydrolase</keyword>
<evidence type="ECO:0000256" key="1">
    <source>
        <dbReference type="ARBA" id="ARBA00022801"/>
    </source>
</evidence>
<name>A0A6A5VI56_9PLEO</name>
<dbReference type="PANTHER" id="PTHR48081">
    <property type="entry name" value="AB HYDROLASE SUPERFAMILY PROTEIN C4A8.06C"/>
    <property type="match status" value="1"/>
</dbReference>